<dbReference type="AlphaFoldDB" id="A0A4D4MNC8"/>
<dbReference type="Proteomes" id="UP000299211">
    <property type="component" value="Unassembled WGS sequence"/>
</dbReference>
<organism evidence="2 3">
    <name type="scientific">Streptomyces avermitilis</name>
    <dbReference type="NCBI Taxonomy" id="33903"/>
    <lineage>
        <taxon>Bacteria</taxon>
        <taxon>Bacillati</taxon>
        <taxon>Actinomycetota</taxon>
        <taxon>Actinomycetes</taxon>
        <taxon>Kitasatosporales</taxon>
        <taxon>Streptomycetaceae</taxon>
        <taxon>Streptomyces</taxon>
    </lineage>
</organism>
<evidence type="ECO:0000313" key="2">
    <source>
        <dbReference type="EMBL" id="GDY73085.1"/>
    </source>
</evidence>
<comment type="caution">
    <text evidence="2">The sequence shown here is derived from an EMBL/GenBank/DDBJ whole genome shotgun (WGS) entry which is preliminary data.</text>
</comment>
<protein>
    <submittedName>
        <fullName evidence="2">Uncharacterized protein</fullName>
    </submittedName>
</protein>
<feature type="compositionally biased region" description="Basic and acidic residues" evidence="1">
    <location>
        <begin position="1"/>
        <end position="17"/>
    </location>
</feature>
<sequence>MVDRGEEGGAEQEREGGGQEAVETAEVGRGQGSVGRRGRGEAFTVHAASVFAGRSAVRVAGCSACGFAGRAGPACARGRWGRWAGCRRGTLRAGRR</sequence>
<feature type="region of interest" description="Disordered" evidence="1">
    <location>
        <begin position="1"/>
        <end position="39"/>
    </location>
</feature>
<dbReference type="EMBL" id="BJHY01000001">
    <property type="protein sequence ID" value="GDY73085.1"/>
    <property type="molecule type" value="Genomic_DNA"/>
</dbReference>
<accession>A0A4D4MNC8</accession>
<reference evidence="2 3" key="1">
    <citation type="submission" date="2019-04" db="EMBL/GenBank/DDBJ databases">
        <title>Draft genome sequences of Streptomyces avermitilis ATCC 31267.</title>
        <authorList>
            <person name="Komaki H."/>
            <person name="Tamura T."/>
            <person name="Hosoyama A."/>
        </authorList>
    </citation>
    <scope>NUCLEOTIDE SEQUENCE [LARGE SCALE GENOMIC DNA]</scope>
    <source>
        <strain evidence="2 3">ATCC 31267</strain>
    </source>
</reference>
<evidence type="ECO:0000313" key="3">
    <source>
        <dbReference type="Proteomes" id="UP000299211"/>
    </source>
</evidence>
<evidence type="ECO:0000256" key="1">
    <source>
        <dbReference type="SAM" id="MobiDB-lite"/>
    </source>
</evidence>
<gene>
    <name evidence="2" type="ORF">SAV31267_025700</name>
</gene>
<proteinExistence type="predicted"/>
<name>A0A4D4MNC8_STRAX</name>